<feature type="domain" description="VWFA" evidence="3">
    <location>
        <begin position="565"/>
        <end position="740"/>
    </location>
</feature>
<evidence type="ECO:0000313" key="5">
    <source>
        <dbReference type="WBParaSite" id="mrna-Wban_08763"/>
    </source>
</evidence>
<dbReference type="CDD" id="cd00198">
    <property type="entry name" value="vWFA"/>
    <property type="match status" value="4"/>
</dbReference>
<evidence type="ECO:0000313" key="4">
    <source>
        <dbReference type="Proteomes" id="UP000093561"/>
    </source>
</evidence>
<dbReference type="SUPFAM" id="SSF53300">
    <property type="entry name" value="vWA-like"/>
    <property type="match status" value="8"/>
</dbReference>
<dbReference type="CDD" id="cd01450">
    <property type="entry name" value="vWFA_subfamily_ECM"/>
    <property type="match status" value="2"/>
</dbReference>
<evidence type="ECO:0000256" key="2">
    <source>
        <dbReference type="SAM" id="SignalP"/>
    </source>
</evidence>
<organism evidence="4 5">
    <name type="scientific">Wuchereria bancrofti</name>
    <dbReference type="NCBI Taxonomy" id="6293"/>
    <lineage>
        <taxon>Eukaryota</taxon>
        <taxon>Metazoa</taxon>
        <taxon>Ecdysozoa</taxon>
        <taxon>Nematoda</taxon>
        <taxon>Chromadorea</taxon>
        <taxon>Rhabditida</taxon>
        <taxon>Spirurina</taxon>
        <taxon>Spiruromorpha</taxon>
        <taxon>Filarioidea</taxon>
        <taxon>Onchocercidae</taxon>
        <taxon>Wuchereria</taxon>
    </lineage>
</organism>
<dbReference type="Proteomes" id="UP000093561">
    <property type="component" value="Unassembled WGS sequence"/>
</dbReference>
<sequence>MKKAHLFLSVFILLSFAIALNAQISNNVECKGRPLDVIFLVDINERNITDFNKQRNRITDIIRYLEEISVGRNTSYGIIAFHQYPNVSLPIISPFASQPKKVIDYINTLSGRAGLDSSPVQAFQLAAQEFINSHRPTSNKLIILAHDGISVDLIAETMEARNNLERIDVALFAVASTEKANLPALIGYTTSREHVYATDSDRNVFFEGLGKTIARCMMHSSESSNRNNSISNTTLQAALHAAIRARGTEEEEGRKKKSNLETVCKANKVDIMIALDSSGSVFNVFEDQRKLVHELINFLAPAALVDGRIQVSVIRFASSTDVVIPFKISQNPNEIMEKVSKIKFTGGSTRIAEVVNLAVSDLSRWRRDDAIQIFILISDGNGHELWHVAQRAGKNLQNANIEIFAVPISRDHNLNELTLYTGDVNRVYIETEQRQFVRTISSLINQCVGANLSVANVAKKRLSVFDGDTMINVNLNPQHELTKQEVTQSDKVNSNLTIFSNLLDDLKLPIIKANDTEMLANSKKSAKLINDLKSELIINEIVEKKKRRTEENITAKITLPVGNLDLLFAIDLSPASPDDLKNQLKLATELVNKIADEDINEKRIRIAILTFDQEAKLDLEWGRATTKAQVLQHFEFIKYTMNNSSLVNGITLVTQYAEKFRRPNAQLIIILFSNGSNQDSWHSIIQTAKKLHELHETIIYAITTSKQYRFVELEAFTRDKWKIYVDGRIGQFVTDASKQLVIGKVNENDELIDIRSLPIIEFIQTHNDPVDLIILVDTSIVADDDFENSKRFLRELLRSLQMIDSQSQIRISLITFTDKAHVEVELNKSTTNENVLVVVEKLQNKHSNASSISAAVNAALQQINVPGESFQQRIFIILADGSKQDSAETIFTTATTLQQIGANVFVIPITSNYSKDELLLYAGNQDRLIVNIGGYKKKFTNYILLNSSSSVKSDFIEAAKIDQSFIEKAAVTTLFNDELHVVTNKPNMIVQSIMENETLNSFFDFDLHSAEMKTKIEMEDPNCLVDLIFIVDTSQSVEKAFQKQLQLATTLIEQIPPSAFNDRIRVAAVSFSSKAQINFQFNELNNQKEILDALRSFIHTGGSTSSLSAVNLAIKEIQERGRQNVRRMVVLMSDGYSQDRWEDLSDASDRLHAIDAIVYAISANSNYFFRELELYTRNEWLVYVNGSEKQFLDDATISLLKCQDPSESVFSLPLQMELMIESSENAEDKKSTDEMELTRRKFSIDNIKQGNSSSVKEEDDLNKRQEESTTSMNDEFMESTRIAKSLESKKCKYSKMDLEIILDASSSRQQVFEHQRELALSLIERLPIDADETHVAVGINSFTSVPTLRQTLGLGRDKQIVRRAIEDIKYNGGSTFTAQAVELSVQDLQRGRRPDAIQVVVLMNDGMSQDPWEKVLEASQLLKDTGAELFGVALGENVDLRELKHYIGDINRIYRDNSTERFLMDVVSLLTDEEECNEKIDSVNLNNTKVLKKNSDSQICTTPNLDIIILFDNAIKKINQSEQSISSNRYLLLDVLGSLPVIKHNDPVKISVITFSKQPQLVVSMSDLQNRENIFAKMELIKPEIGKSSYAKAINFALQEYKKGRKDARGMLVIVGDGQSEDNPKERSNAIKHLHAAKNLSTYAVDSGNLMDVEVLSKYTNSSDNIFNYDRNAIFAKLIFDAVETANKARCVRMSSHANQISAVTTAARSTSAHRKQNVERKKDIANKLEHNSKLFEGEKIIIEEETTVASIEISQPTVKSTSRRNITKKKSVSVLNKIEKKNEASLLDGENSKEKQLKEQSESTPNFNFNRHSKSTTFALGTTTTIPSPGCEIDIIMLIDSSGSVEKTFNREKELAAEIINRLRIGPNNAHVAIVKFASKEKVKTIWSFDKPQEKEKVLKALHEIPFSSGTTAIHAALLQAITEYSSEKGARPEQATPLVIVFTDGFGQKDTAEAATLLRNLIPNIFTIAFGSQHSINEKELIKIAGSNDRAFMDDDDTTKLFETLERILRTC</sequence>
<dbReference type="InterPro" id="IPR050525">
    <property type="entry name" value="ECM_Assembly_Org"/>
</dbReference>
<reference evidence="4" key="2">
    <citation type="journal article" date="2016" name="Mol. Ecol.">
        <title>Population genomics of the filarial nematode parasite Wuchereria bancrofti from mosquitoes.</title>
        <authorList>
            <person name="Small S.T."/>
            <person name="Reimer L.J."/>
            <person name="Tisch D.J."/>
            <person name="King C.L."/>
            <person name="Christensen B.M."/>
            <person name="Siba P.M."/>
            <person name="Kazura J.W."/>
            <person name="Serre D."/>
            <person name="Zimmerman P.A."/>
        </authorList>
    </citation>
    <scope>NUCLEOTIDE SEQUENCE</scope>
    <source>
        <strain evidence="4">pt0022</strain>
    </source>
</reference>
<dbReference type="SMART" id="SM00327">
    <property type="entry name" value="VWA"/>
    <property type="match status" value="8"/>
</dbReference>
<evidence type="ECO:0000256" key="1">
    <source>
        <dbReference type="SAM" id="MobiDB-lite"/>
    </source>
</evidence>
<reference evidence="5" key="3">
    <citation type="submission" date="2024-02" db="UniProtKB">
        <authorList>
            <consortium name="WormBaseParasite"/>
        </authorList>
    </citation>
    <scope>IDENTIFICATION</scope>
    <source>
        <strain evidence="5">pt0022</strain>
    </source>
</reference>
<feature type="domain" description="VWFA" evidence="3">
    <location>
        <begin position="270"/>
        <end position="444"/>
    </location>
</feature>
<dbReference type="Gene3D" id="3.40.50.410">
    <property type="entry name" value="von Willebrand factor, type A domain"/>
    <property type="match status" value="8"/>
</dbReference>
<evidence type="ECO:0000259" key="3">
    <source>
        <dbReference type="PROSITE" id="PS50234"/>
    </source>
</evidence>
<keyword evidence="2" id="KW-0732">Signal</keyword>
<feature type="region of interest" description="Disordered" evidence="1">
    <location>
        <begin position="1248"/>
        <end position="1273"/>
    </location>
</feature>
<dbReference type="InterPro" id="IPR002035">
    <property type="entry name" value="VWF_A"/>
</dbReference>
<feature type="compositionally biased region" description="Basic and acidic residues" evidence="1">
    <location>
        <begin position="1791"/>
        <end position="1802"/>
    </location>
</feature>
<feature type="domain" description="VWFA" evidence="3">
    <location>
        <begin position="1297"/>
        <end position="1470"/>
    </location>
</feature>
<name>A0AAF5Q1R1_WUCBA</name>
<protein>
    <recommendedName>
        <fullName evidence="3">VWFA domain-containing protein</fullName>
    </recommendedName>
</protein>
<feature type="domain" description="VWFA" evidence="3">
    <location>
        <begin position="1506"/>
        <end position="1683"/>
    </location>
</feature>
<feature type="domain" description="VWFA" evidence="3">
    <location>
        <begin position="36"/>
        <end position="213"/>
    </location>
</feature>
<dbReference type="PROSITE" id="PS50234">
    <property type="entry name" value="VWFA"/>
    <property type="match status" value="8"/>
</dbReference>
<dbReference type="PANTHER" id="PTHR24020:SF84">
    <property type="entry name" value="VWFA DOMAIN-CONTAINING PROTEIN"/>
    <property type="match status" value="1"/>
</dbReference>
<feature type="domain" description="VWFA" evidence="3">
    <location>
        <begin position="1026"/>
        <end position="1200"/>
    </location>
</feature>
<feature type="signal peptide" evidence="2">
    <location>
        <begin position="1"/>
        <end position="22"/>
    </location>
</feature>
<feature type="domain" description="VWFA" evidence="3">
    <location>
        <begin position="771"/>
        <end position="959"/>
    </location>
</feature>
<dbReference type="Pfam" id="PF00092">
    <property type="entry name" value="VWA"/>
    <property type="match status" value="8"/>
</dbReference>
<feature type="region of interest" description="Disordered" evidence="1">
    <location>
        <begin position="1786"/>
        <end position="1811"/>
    </location>
</feature>
<dbReference type="WBParaSite" id="mrna-Wban_08763">
    <property type="protein sequence ID" value="mrna-Wban_08763"/>
    <property type="gene ID" value="Wban_08763"/>
</dbReference>
<dbReference type="InterPro" id="IPR036465">
    <property type="entry name" value="vWFA_dom_sf"/>
</dbReference>
<feature type="chain" id="PRO_5042078251" description="VWFA domain-containing protein" evidence="2">
    <location>
        <begin position="23"/>
        <end position="2014"/>
    </location>
</feature>
<proteinExistence type="predicted"/>
<reference evidence="4" key="1">
    <citation type="submission" date="2015-03" db="EMBL/GenBank/DDBJ databases">
        <title>Wuchereria bancrofti Genome Sequencing Papua New Guinea Strain.</title>
        <authorList>
            <person name="Small S.T."/>
            <person name="Serre D."/>
            <person name="Zimmerman P.A."/>
        </authorList>
    </citation>
    <scope>NUCLEOTIDE SEQUENCE [LARGE SCALE GENOMIC DNA]</scope>
    <source>
        <strain evidence="4">pt0022</strain>
    </source>
</reference>
<accession>A0AAF5Q1R1</accession>
<feature type="domain" description="VWFA" evidence="3">
    <location>
        <begin position="1835"/>
        <end position="2010"/>
    </location>
</feature>
<dbReference type="PANTHER" id="PTHR24020">
    <property type="entry name" value="COLLAGEN ALPHA"/>
    <property type="match status" value="1"/>
</dbReference>